<dbReference type="InterPro" id="IPR020904">
    <property type="entry name" value="Sc_DH/Rdtase_CS"/>
</dbReference>
<dbReference type="GO" id="GO:0008202">
    <property type="term" value="P:steroid metabolic process"/>
    <property type="evidence" value="ECO:0007669"/>
    <property type="project" value="UniProtKB-KW"/>
</dbReference>
<dbReference type="PRINTS" id="PR00080">
    <property type="entry name" value="SDRFAMILY"/>
</dbReference>
<dbReference type="Proteomes" id="UP000191056">
    <property type="component" value="Unassembled WGS sequence"/>
</dbReference>
<dbReference type="PANTHER" id="PTHR42879:SF2">
    <property type="entry name" value="3-OXOACYL-[ACYL-CARRIER-PROTEIN] REDUCTASE FABG"/>
    <property type="match status" value="1"/>
</dbReference>
<sequence>MSFRRDLTDRFYISLEIMNRLTGKVALVTGASRGIGRAIAIELSKQGASVVINYSKDDEGAKETLEEIKKINGYGIIIKGDISSFEKCKEIVQEILVSMGKIDILINNAAISQIGLFIDATEDDIQQIMNINLLGTVYITRHVLENMISRKSGNIINISSMWGEVGASCEVLYSTTKGGLNLFTKALAKEVAPSNIRVNCISPGVIDTKMNSFLGEEERKSLEEEIPLGRFGVPSEIGKLAVFLCSDDSSYITGQIIRADGGFL</sequence>
<evidence type="ECO:0000313" key="5">
    <source>
        <dbReference type="Proteomes" id="UP000191056"/>
    </source>
</evidence>
<dbReference type="InterPro" id="IPR002347">
    <property type="entry name" value="SDR_fam"/>
</dbReference>
<dbReference type="AlphaFoldDB" id="A0A1V4IQP8"/>
<evidence type="ECO:0000313" key="4">
    <source>
        <dbReference type="EMBL" id="OPJ62209.1"/>
    </source>
</evidence>
<dbReference type="EC" id="1.1.1.100" evidence="4"/>
<evidence type="ECO:0000256" key="2">
    <source>
        <dbReference type="ARBA" id="ARBA00023002"/>
    </source>
</evidence>
<dbReference type="Gene3D" id="3.40.50.720">
    <property type="entry name" value="NAD(P)-binding Rossmann-like Domain"/>
    <property type="match status" value="1"/>
</dbReference>
<organism evidence="4 5">
    <name type="scientific">Clostridium chromiireducens</name>
    <dbReference type="NCBI Taxonomy" id="225345"/>
    <lineage>
        <taxon>Bacteria</taxon>
        <taxon>Bacillati</taxon>
        <taxon>Bacillota</taxon>
        <taxon>Clostridia</taxon>
        <taxon>Eubacteriales</taxon>
        <taxon>Clostridiaceae</taxon>
        <taxon>Clostridium</taxon>
    </lineage>
</organism>
<dbReference type="PANTHER" id="PTHR42879">
    <property type="entry name" value="3-OXOACYL-(ACYL-CARRIER-PROTEIN) REDUCTASE"/>
    <property type="match status" value="1"/>
</dbReference>
<keyword evidence="3" id="KW-0753">Steroid metabolism</keyword>
<dbReference type="NCBIfam" id="NF047420">
    <property type="entry name" value="EF_P_mod_YmfI"/>
    <property type="match status" value="1"/>
</dbReference>
<name>A0A1V4IQP8_9CLOT</name>
<accession>A0A1V4IQP8</accession>
<dbReference type="FunFam" id="3.40.50.720:FF:000173">
    <property type="entry name" value="3-oxoacyl-[acyl-carrier protein] reductase"/>
    <property type="match status" value="1"/>
</dbReference>
<reference evidence="4 5" key="1">
    <citation type="submission" date="2017-03" db="EMBL/GenBank/DDBJ databases">
        <title>Genome sequence of Clostridium chromiireducens DSM 23318.</title>
        <authorList>
            <person name="Poehlein A."/>
            <person name="Daniel R."/>
        </authorList>
    </citation>
    <scope>NUCLEOTIDE SEQUENCE [LARGE SCALE GENOMIC DNA]</scope>
    <source>
        <strain evidence="4 5">DSM 23318</strain>
    </source>
</reference>
<evidence type="ECO:0000256" key="1">
    <source>
        <dbReference type="ARBA" id="ARBA00006484"/>
    </source>
</evidence>
<dbReference type="STRING" id="225345.CLCHR_21520"/>
<comment type="caution">
    <text evidence="4">The sequence shown here is derived from an EMBL/GenBank/DDBJ whole genome shotgun (WGS) entry which is preliminary data.</text>
</comment>
<dbReference type="PROSITE" id="PS00061">
    <property type="entry name" value="ADH_SHORT"/>
    <property type="match status" value="1"/>
</dbReference>
<proteinExistence type="inferred from homology"/>
<keyword evidence="5" id="KW-1185">Reference proteome</keyword>
<dbReference type="NCBIfam" id="NF009466">
    <property type="entry name" value="PRK12826.1-2"/>
    <property type="match status" value="1"/>
</dbReference>
<dbReference type="InterPro" id="IPR050259">
    <property type="entry name" value="SDR"/>
</dbReference>
<dbReference type="PRINTS" id="PR00081">
    <property type="entry name" value="GDHRDH"/>
</dbReference>
<dbReference type="NCBIfam" id="NF005559">
    <property type="entry name" value="PRK07231.1"/>
    <property type="match status" value="1"/>
</dbReference>
<dbReference type="GO" id="GO:0004316">
    <property type="term" value="F:3-oxoacyl-[acyl-carrier-protein] reductase (NADPH) activity"/>
    <property type="evidence" value="ECO:0007669"/>
    <property type="project" value="UniProtKB-EC"/>
</dbReference>
<evidence type="ECO:0000256" key="3">
    <source>
        <dbReference type="ARBA" id="ARBA00023221"/>
    </source>
</evidence>
<dbReference type="GO" id="GO:0032787">
    <property type="term" value="P:monocarboxylic acid metabolic process"/>
    <property type="evidence" value="ECO:0007669"/>
    <property type="project" value="UniProtKB-ARBA"/>
</dbReference>
<dbReference type="Pfam" id="PF13561">
    <property type="entry name" value="adh_short_C2"/>
    <property type="match status" value="1"/>
</dbReference>
<dbReference type="InterPro" id="IPR036291">
    <property type="entry name" value="NAD(P)-bd_dom_sf"/>
</dbReference>
<keyword evidence="3" id="KW-0443">Lipid metabolism</keyword>
<comment type="similarity">
    <text evidence="1">Belongs to the short-chain dehydrogenases/reductases (SDR) family.</text>
</comment>
<dbReference type="SUPFAM" id="SSF51735">
    <property type="entry name" value="NAD(P)-binding Rossmann-fold domains"/>
    <property type="match status" value="1"/>
</dbReference>
<protein>
    <submittedName>
        <fullName evidence="4">3-oxoacyl-[acyl-carrier-protein] reductase FabG</fullName>
        <ecNumber evidence="4">1.1.1.100</ecNumber>
    </submittedName>
</protein>
<gene>
    <name evidence="4" type="primary">fabG_3</name>
    <name evidence="4" type="ORF">CLCHR_21520</name>
</gene>
<keyword evidence="2 4" id="KW-0560">Oxidoreductase</keyword>
<dbReference type="EMBL" id="MZGT01000025">
    <property type="protein sequence ID" value="OPJ62209.1"/>
    <property type="molecule type" value="Genomic_DNA"/>
</dbReference>